<feature type="non-terminal residue" evidence="3">
    <location>
        <position position="1"/>
    </location>
</feature>
<evidence type="ECO:0000256" key="1">
    <source>
        <dbReference type="ARBA" id="ARBA00010364"/>
    </source>
</evidence>
<dbReference type="EnsemblMetazoa" id="XM_019899314.1">
    <property type="protein sequence ID" value="XP_019754873.1"/>
    <property type="gene ID" value="LOC109533836"/>
</dbReference>
<evidence type="ECO:0000313" key="6">
    <source>
        <dbReference type="Proteomes" id="UP000019118"/>
    </source>
</evidence>
<gene>
    <name evidence="5" type="primary">109533836</name>
    <name evidence="4" type="ORF">D910_12103</name>
    <name evidence="3" type="ORF">YQE_03258</name>
</gene>
<evidence type="ECO:0000313" key="3">
    <source>
        <dbReference type="EMBL" id="ENN80264.1"/>
    </source>
</evidence>
<organism evidence="3">
    <name type="scientific">Dendroctonus ponderosae</name>
    <name type="common">Mountain pine beetle</name>
    <dbReference type="NCBI Taxonomy" id="77166"/>
    <lineage>
        <taxon>Eukaryota</taxon>
        <taxon>Metazoa</taxon>
        <taxon>Ecdysozoa</taxon>
        <taxon>Arthropoda</taxon>
        <taxon>Hexapoda</taxon>
        <taxon>Insecta</taxon>
        <taxon>Pterygota</taxon>
        <taxon>Neoptera</taxon>
        <taxon>Endopterygota</taxon>
        <taxon>Coleoptera</taxon>
        <taxon>Polyphaga</taxon>
        <taxon>Cucujiformia</taxon>
        <taxon>Curculionidae</taxon>
        <taxon>Scolytinae</taxon>
        <taxon>Dendroctonus</taxon>
    </lineage>
</organism>
<proteinExistence type="inferred from homology"/>
<dbReference type="GO" id="GO:0005737">
    <property type="term" value="C:cytoplasm"/>
    <property type="evidence" value="ECO:0007669"/>
    <property type="project" value="TreeGrafter"/>
</dbReference>
<dbReference type="PANTHER" id="PTHR13420:SF7">
    <property type="entry name" value="UPF0235 PROTEIN C15ORF40"/>
    <property type="match status" value="1"/>
</dbReference>
<dbReference type="NCBIfam" id="TIGR00251">
    <property type="entry name" value="DUF167 family protein"/>
    <property type="match status" value="1"/>
</dbReference>
<dbReference type="EMBL" id="KB632399">
    <property type="protein sequence ID" value="ERL94830.1"/>
    <property type="molecule type" value="Genomic_DNA"/>
</dbReference>
<evidence type="ECO:0000313" key="4">
    <source>
        <dbReference type="EMBL" id="ERL94830.1"/>
    </source>
</evidence>
<dbReference type="AlphaFoldDB" id="N6TIK1"/>
<dbReference type="EMBL" id="KB740562">
    <property type="protein sequence ID" value="ENN80264.1"/>
    <property type="molecule type" value="Genomic_DNA"/>
</dbReference>
<protein>
    <submittedName>
        <fullName evidence="3 5">Uncharacterized protein</fullName>
    </submittedName>
</protein>
<feature type="region of interest" description="Disordered" evidence="2">
    <location>
        <begin position="20"/>
        <end position="48"/>
    </location>
</feature>
<evidence type="ECO:0000313" key="7">
    <source>
        <dbReference type="Proteomes" id="UP000030742"/>
    </source>
</evidence>
<dbReference type="InterPro" id="IPR003746">
    <property type="entry name" value="DUF167"/>
</dbReference>
<name>N6TIK1_DENPD</name>
<reference evidence="6 7" key="1">
    <citation type="journal article" date="2013" name="Genome Biol.">
        <title>Draft genome of the mountain pine beetle, Dendroctonus ponderosae Hopkins, a major forest pest.</title>
        <authorList>
            <person name="Keeling C.I."/>
            <person name="Yuen M.M."/>
            <person name="Liao N.Y."/>
            <person name="Docking T.R."/>
            <person name="Chan S.K."/>
            <person name="Taylor G.A."/>
            <person name="Palmquist D.L."/>
            <person name="Jackman S.D."/>
            <person name="Nguyen A."/>
            <person name="Li M."/>
            <person name="Henderson H."/>
            <person name="Janes J.K."/>
            <person name="Zhao Y."/>
            <person name="Pandoh P."/>
            <person name="Moore R."/>
            <person name="Sperling F.A."/>
            <person name="Huber D.P."/>
            <person name="Birol I."/>
            <person name="Jones S.J."/>
            <person name="Bohlmann J."/>
        </authorList>
    </citation>
    <scope>NUCLEOTIDE SEQUENCE</scope>
</reference>
<dbReference type="OrthoDB" id="244097at2759"/>
<dbReference type="HAMAP" id="MF_00634">
    <property type="entry name" value="UPF0235"/>
    <property type="match status" value="1"/>
</dbReference>
<sequence length="148" mass="16110">MLRNTLIRIKFISNTFHNMPKKSKNKVSKGSTSSTKDAPTIKPVQGPIKTDADNNILIEVHAKPGAKQNAITNVDDQGVNIQINAPPVEGSANVELVKYMASLLGLKSSNVSLERGHKSRNKVLKISANITLDEVTKKINENLPAETK</sequence>
<keyword evidence="6" id="KW-1185">Reference proteome</keyword>
<dbReference type="STRING" id="77166.N6TIK1"/>
<dbReference type="SMART" id="SM01152">
    <property type="entry name" value="DUF167"/>
    <property type="match status" value="1"/>
</dbReference>
<dbReference type="HOGENOM" id="CLU_130694_2_0_1"/>
<dbReference type="Proteomes" id="UP000030742">
    <property type="component" value="Unassembled WGS sequence"/>
</dbReference>
<evidence type="ECO:0000256" key="2">
    <source>
        <dbReference type="SAM" id="MobiDB-lite"/>
    </source>
</evidence>
<dbReference type="Proteomes" id="UP000019118">
    <property type="component" value="Unassembled WGS sequence"/>
</dbReference>
<dbReference type="OMA" id="IRCFKQI"/>
<feature type="compositionally biased region" description="Polar residues" evidence="2">
    <location>
        <begin position="28"/>
        <end position="37"/>
    </location>
</feature>
<dbReference type="InterPro" id="IPR036591">
    <property type="entry name" value="YggU-like_sf"/>
</dbReference>
<dbReference type="KEGG" id="dpa:109533836"/>
<dbReference type="Gene3D" id="3.30.1200.10">
    <property type="entry name" value="YggU-like"/>
    <property type="match status" value="1"/>
</dbReference>
<dbReference type="Pfam" id="PF02594">
    <property type="entry name" value="DUF167"/>
    <property type="match status" value="1"/>
</dbReference>
<accession>N6TIK1</accession>
<dbReference type="EnsemblMetazoa" id="XM_019899315.1">
    <property type="protein sequence ID" value="XP_019754874.1"/>
    <property type="gene ID" value="LOC109533836"/>
</dbReference>
<evidence type="ECO:0000313" key="5">
    <source>
        <dbReference type="EnsemblMetazoa" id="XP_019754873.1"/>
    </source>
</evidence>
<comment type="similarity">
    <text evidence="1">Belongs to the UPF0235 family.</text>
</comment>
<dbReference type="SUPFAM" id="SSF69786">
    <property type="entry name" value="YggU-like"/>
    <property type="match status" value="1"/>
</dbReference>
<dbReference type="PANTHER" id="PTHR13420">
    <property type="entry name" value="UPF0235 PROTEIN C15ORF40"/>
    <property type="match status" value="1"/>
</dbReference>
<reference evidence="5" key="2">
    <citation type="submission" date="2024-08" db="UniProtKB">
        <authorList>
            <consortium name="EnsemblMetazoa"/>
        </authorList>
    </citation>
    <scope>IDENTIFICATION</scope>
</reference>